<dbReference type="Pfam" id="PF04676">
    <property type="entry name" value="CwfJ_C_2"/>
    <property type="match status" value="1"/>
</dbReference>
<feature type="domain" description="Cwf19-like C-terminal" evidence="3">
    <location>
        <begin position="309"/>
        <end position="437"/>
    </location>
</feature>
<feature type="region of interest" description="Disordered" evidence="1">
    <location>
        <begin position="258"/>
        <end position="310"/>
    </location>
</feature>
<dbReference type="AlphaFoldDB" id="A0A9P5BV44"/>
<accession>A0A9P5BV44</accession>
<dbReference type="GO" id="GO:0061632">
    <property type="term" value="F:RNA lariat debranching enzyme activator activity"/>
    <property type="evidence" value="ECO:0007669"/>
    <property type="project" value="TreeGrafter"/>
</dbReference>
<dbReference type="PANTHER" id="PTHR12072">
    <property type="entry name" value="CWF19, CELL CYCLE CONTROL PROTEIN"/>
    <property type="match status" value="1"/>
</dbReference>
<evidence type="ECO:0000259" key="2">
    <source>
        <dbReference type="Pfam" id="PF04676"/>
    </source>
</evidence>
<comment type="caution">
    <text evidence="4">The sequence shown here is derived from an EMBL/GenBank/DDBJ whole genome shotgun (WGS) entry which is preliminary data.</text>
</comment>
<dbReference type="EMBL" id="QPMT01000067">
    <property type="protein sequence ID" value="KAF4846124.1"/>
    <property type="molecule type" value="Genomic_DNA"/>
</dbReference>
<evidence type="ECO:0000313" key="5">
    <source>
        <dbReference type="Proteomes" id="UP000711996"/>
    </source>
</evidence>
<dbReference type="GO" id="GO:0000398">
    <property type="term" value="P:mRNA splicing, via spliceosome"/>
    <property type="evidence" value="ECO:0007669"/>
    <property type="project" value="TreeGrafter"/>
</dbReference>
<dbReference type="Proteomes" id="UP000711996">
    <property type="component" value="Unassembled WGS sequence"/>
</dbReference>
<dbReference type="InterPro" id="IPR006767">
    <property type="entry name" value="Cwf19-like_C_dom-2"/>
</dbReference>
<reference evidence="4" key="1">
    <citation type="submission" date="2019-06" db="EMBL/GenBank/DDBJ databases">
        <authorList>
            <person name="Gan P."/>
            <person name="Shirasu K."/>
        </authorList>
    </citation>
    <scope>NUCLEOTIDE SEQUENCE [LARGE SCALE GENOMIC DNA]</scope>
    <source>
        <strain evidence="4">CAD2</strain>
    </source>
</reference>
<proteinExistence type="predicted"/>
<evidence type="ECO:0000313" key="4">
    <source>
        <dbReference type="EMBL" id="KAF4846124.1"/>
    </source>
</evidence>
<feature type="domain" description="Cwf19-like protein C-terminal" evidence="2">
    <location>
        <begin position="474"/>
        <end position="550"/>
    </location>
</feature>
<dbReference type="Pfam" id="PF04677">
    <property type="entry name" value="CwfJ_C_1"/>
    <property type="match status" value="1"/>
</dbReference>
<sequence length="553" mass="62045">MFARVLTCHRIVLGSLNGSLQPAFSKVATLHAKNNFSFAIVTGNLFGAEDDAAVESLLNGEIKVPLPTYFTIGTAPLPPRIVAKIEADEEICENLHFLGKRSITKTSEGVRIVALGGKLDKEVVGGQSKEQHLPFHTADDAKSLKGANKADILLTAVWPAGVWTNSKTALAPENQAIIESTAEVADLCATLKPRYHFSPSPAEFFYEREPFFHPTEEGSDDFPITRFISMAPYGNSAKAKALYAFTIQLNETSVERPVGATFTPFSPRKPKRRAQEEGSYSRFGNGDDGDRRHRRGNKRGRHHSPPPGPDRCFFCLSNPNLDTHMVATVGDDSYLATAKGPLATSETFKKQGLDFPGHIIMTPHAHTPTIYHSGAESYSAEDAERTHKEMTRFRESLQAMVAAKSNHKLGAITWEISRQRNIHVHWQFHPVPAEMVYKNVVEAGFKVEAENLKYPEFENTELSYEEQGTIGDYFRIWIWADNGDDRIKGTSLVMKLDPNMRFDLQYPRKVVAKLLKLEQRFVWRDCVQAQEEEVKDVEAFREAFKNWDFTLQG</sequence>
<keyword evidence="5" id="KW-1185">Reference proteome</keyword>
<name>A0A9P5BV44_COLSI</name>
<dbReference type="InterPro" id="IPR006768">
    <property type="entry name" value="Cwf19-like_C_dom-1"/>
</dbReference>
<dbReference type="CDD" id="cd07380">
    <property type="entry name" value="MPP_CWF19_N"/>
    <property type="match status" value="1"/>
</dbReference>
<dbReference type="InterPro" id="IPR040194">
    <property type="entry name" value="Cwf19-like"/>
</dbReference>
<protein>
    <submittedName>
        <fullName evidence="4">CWF19-like protein mug161</fullName>
    </submittedName>
</protein>
<dbReference type="GO" id="GO:0071014">
    <property type="term" value="C:post-mRNA release spliceosomal complex"/>
    <property type="evidence" value="ECO:0007669"/>
    <property type="project" value="TreeGrafter"/>
</dbReference>
<feature type="compositionally biased region" description="Basic residues" evidence="1">
    <location>
        <begin position="292"/>
        <end position="304"/>
    </location>
</feature>
<dbReference type="OrthoDB" id="444325at2759"/>
<dbReference type="PANTHER" id="PTHR12072:SF4">
    <property type="entry name" value="CWF19-LIKE PROTEIN 1"/>
    <property type="match status" value="1"/>
</dbReference>
<gene>
    <name evidence="4" type="primary">mug161</name>
    <name evidence="4" type="ORF">CGCSCA2_v013329</name>
</gene>
<evidence type="ECO:0000259" key="3">
    <source>
        <dbReference type="Pfam" id="PF04677"/>
    </source>
</evidence>
<evidence type="ECO:0000256" key="1">
    <source>
        <dbReference type="SAM" id="MobiDB-lite"/>
    </source>
</evidence>
<organism evidence="4 5">
    <name type="scientific">Colletotrichum siamense</name>
    <name type="common">Anthracnose fungus</name>
    <dbReference type="NCBI Taxonomy" id="690259"/>
    <lineage>
        <taxon>Eukaryota</taxon>
        <taxon>Fungi</taxon>
        <taxon>Dikarya</taxon>
        <taxon>Ascomycota</taxon>
        <taxon>Pezizomycotina</taxon>
        <taxon>Sordariomycetes</taxon>
        <taxon>Hypocreomycetidae</taxon>
        <taxon>Glomerellales</taxon>
        <taxon>Glomerellaceae</taxon>
        <taxon>Colletotrichum</taxon>
        <taxon>Colletotrichum gloeosporioides species complex</taxon>
    </lineage>
</organism>